<dbReference type="InterPro" id="IPR023333">
    <property type="entry name" value="Proteasome_suB-type"/>
</dbReference>
<keyword evidence="9" id="KW-0539">Nucleus</keyword>
<feature type="active site" description="Nucleophile" evidence="8">
    <location>
        <position position="36"/>
    </location>
</feature>
<dbReference type="EMBL" id="FN649759">
    <property type="protein sequence ID" value="CBN75495.1"/>
    <property type="molecule type" value="Genomic_DNA"/>
</dbReference>
<dbReference type="PANTHER" id="PTHR32194:SF3">
    <property type="entry name" value="PROTEASOME SUBUNIT BETA"/>
    <property type="match status" value="1"/>
</dbReference>
<dbReference type="eggNOG" id="KOG0175">
    <property type="taxonomic scope" value="Eukaryota"/>
</dbReference>
<dbReference type="GO" id="GO:0005634">
    <property type="term" value="C:nucleus"/>
    <property type="evidence" value="ECO:0007669"/>
    <property type="project" value="UniProtKB-SubCell"/>
</dbReference>
<comment type="catalytic activity">
    <reaction evidence="1">
        <text>Cleavage of peptide bonds with very broad specificity.</text>
        <dbReference type="EC" id="3.4.25.1"/>
    </reaction>
</comment>
<dbReference type="GO" id="GO:0004298">
    <property type="term" value="F:threonine-type endopeptidase activity"/>
    <property type="evidence" value="ECO:0007669"/>
    <property type="project" value="UniProtKB-KW"/>
</dbReference>
<evidence type="ECO:0000313" key="11">
    <source>
        <dbReference type="Proteomes" id="UP000002630"/>
    </source>
</evidence>
<reference evidence="10 11" key="1">
    <citation type="journal article" date="2010" name="Nature">
        <title>The Ectocarpus genome and the independent evolution of multicellularity in brown algae.</title>
        <authorList>
            <person name="Cock J.M."/>
            <person name="Sterck L."/>
            <person name="Rouze P."/>
            <person name="Scornet D."/>
            <person name="Allen A.E."/>
            <person name="Amoutzias G."/>
            <person name="Anthouard V."/>
            <person name="Artiguenave F."/>
            <person name="Aury J.M."/>
            <person name="Badger J.H."/>
            <person name="Beszteri B."/>
            <person name="Billiau K."/>
            <person name="Bonnet E."/>
            <person name="Bothwell J.H."/>
            <person name="Bowler C."/>
            <person name="Boyen C."/>
            <person name="Brownlee C."/>
            <person name="Carrano C.J."/>
            <person name="Charrier B."/>
            <person name="Cho G.Y."/>
            <person name="Coelho S.M."/>
            <person name="Collen J."/>
            <person name="Corre E."/>
            <person name="Da Silva C."/>
            <person name="Delage L."/>
            <person name="Delaroque N."/>
            <person name="Dittami S.M."/>
            <person name="Doulbeau S."/>
            <person name="Elias M."/>
            <person name="Farnham G."/>
            <person name="Gachon C.M."/>
            <person name="Gschloessl B."/>
            <person name="Heesch S."/>
            <person name="Jabbari K."/>
            <person name="Jubin C."/>
            <person name="Kawai H."/>
            <person name="Kimura K."/>
            <person name="Kloareg B."/>
            <person name="Kupper F.C."/>
            <person name="Lang D."/>
            <person name="Le Bail A."/>
            <person name="Leblanc C."/>
            <person name="Lerouge P."/>
            <person name="Lohr M."/>
            <person name="Lopez P.J."/>
            <person name="Martens C."/>
            <person name="Maumus F."/>
            <person name="Michel G."/>
            <person name="Miranda-Saavedra D."/>
            <person name="Morales J."/>
            <person name="Moreau H."/>
            <person name="Motomura T."/>
            <person name="Nagasato C."/>
            <person name="Napoli C.A."/>
            <person name="Nelson D.R."/>
            <person name="Nyvall-Collen P."/>
            <person name="Peters A.F."/>
            <person name="Pommier C."/>
            <person name="Potin P."/>
            <person name="Poulain J."/>
            <person name="Quesneville H."/>
            <person name="Read B."/>
            <person name="Rensing S.A."/>
            <person name="Ritter A."/>
            <person name="Rousvoal S."/>
            <person name="Samanta M."/>
            <person name="Samson G."/>
            <person name="Schroeder D.C."/>
            <person name="Segurens B."/>
            <person name="Strittmatter M."/>
            <person name="Tonon T."/>
            <person name="Tregear J.W."/>
            <person name="Valentin K."/>
            <person name="von Dassow P."/>
            <person name="Yamagishi T."/>
            <person name="Van de Peer Y."/>
            <person name="Wincker P."/>
        </authorList>
    </citation>
    <scope>NUCLEOTIDE SEQUENCE [LARGE SCALE GENOMIC DNA]</scope>
    <source>
        <strain evidence="11">Ec32 / CCAP1310/4</strain>
    </source>
</reference>
<evidence type="ECO:0000256" key="8">
    <source>
        <dbReference type="PIRSR" id="PIRSR600243-1"/>
    </source>
</evidence>
<dbReference type="InterPro" id="IPR000243">
    <property type="entry name" value="Pept_T1A_subB"/>
</dbReference>
<gene>
    <name evidence="10" type="ORF">Esi_0111_0048</name>
</gene>
<evidence type="ECO:0000256" key="1">
    <source>
        <dbReference type="ARBA" id="ARBA00001198"/>
    </source>
</evidence>
<dbReference type="InterPro" id="IPR029055">
    <property type="entry name" value="Ntn_hydrolases_N"/>
</dbReference>
<dbReference type="EMBL" id="FN647801">
    <property type="protein sequence ID" value="CBN75495.1"/>
    <property type="molecule type" value="Genomic_DNA"/>
</dbReference>
<dbReference type="PROSITE" id="PS00854">
    <property type="entry name" value="PROTEASOME_BETA_1"/>
    <property type="match status" value="1"/>
</dbReference>
<dbReference type="OrthoDB" id="37597at2759"/>
<dbReference type="OMA" id="CGNYVEC"/>
<evidence type="ECO:0000313" key="10">
    <source>
        <dbReference type="EMBL" id="CBN75495.1"/>
    </source>
</evidence>
<dbReference type="SUPFAM" id="SSF56235">
    <property type="entry name" value="N-terminal nucleophile aminohydrolases (Ntn hydrolases)"/>
    <property type="match status" value="1"/>
</dbReference>
<evidence type="ECO:0000256" key="5">
    <source>
        <dbReference type="ARBA" id="ARBA00022801"/>
    </source>
</evidence>
<protein>
    <recommendedName>
        <fullName evidence="9">Proteasome subunit beta</fullName>
    </recommendedName>
</protein>
<keyword evidence="7" id="KW-0865">Zymogen</keyword>
<keyword evidence="11" id="KW-1185">Reference proteome</keyword>
<dbReference type="AlphaFoldDB" id="D8LCV3"/>
<evidence type="ECO:0000256" key="4">
    <source>
        <dbReference type="ARBA" id="ARBA00022698"/>
    </source>
</evidence>
<dbReference type="GO" id="GO:0051603">
    <property type="term" value="P:proteolysis involved in protein catabolic process"/>
    <property type="evidence" value="ECO:0007669"/>
    <property type="project" value="InterPro"/>
</dbReference>
<accession>D8LCV3</accession>
<evidence type="ECO:0000256" key="9">
    <source>
        <dbReference type="RuleBase" id="RU004203"/>
    </source>
</evidence>
<evidence type="ECO:0000256" key="2">
    <source>
        <dbReference type="ARBA" id="ARBA00022490"/>
    </source>
</evidence>
<dbReference type="PRINTS" id="PR00141">
    <property type="entry name" value="PROTEASOME"/>
</dbReference>
<evidence type="ECO:0000256" key="3">
    <source>
        <dbReference type="ARBA" id="ARBA00022670"/>
    </source>
</evidence>
<dbReference type="Proteomes" id="UP000002630">
    <property type="component" value="Linkage Group LG34"/>
</dbReference>
<organism evidence="10 11">
    <name type="scientific">Ectocarpus siliculosus</name>
    <name type="common">Brown alga</name>
    <name type="synonym">Conferva siliculosa</name>
    <dbReference type="NCBI Taxonomy" id="2880"/>
    <lineage>
        <taxon>Eukaryota</taxon>
        <taxon>Sar</taxon>
        <taxon>Stramenopiles</taxon>
        <taxon>Ochrophyta</taxon>
        <taxon>PX clade</taxon>
        <taxon>Phaeophyceae</taxon>
        <taxon>Ectocarpales</taxon>
        <taxon>Ectocarpaceae</taxon>
        <taxon>Ectocarpus</taxon>
    </lineage>
</organism>
<keyword evidence="3" id="KW-0645">Protease</keyword>
<dbReference type="Gene3D" id="3.60.20.10">
    <property type="entry name" value="Glutamine Phosphoribosylpyrophosphate, subunit 1, domain 1"/>
    <property type="match status" value="1"/>
</dbReference>
<sequence length="264" mass="27461">MKGAAGSARMAGRAGGGDPYTVAAPGAEPLKLSHGTTTVALVCDGGVIAAVDSRASMGSFVGSRTTQKVIPVSQHILGTMAGGAADCTFWLRYLGMQAKVFEDRNGFQMPVATAARVLADALLGQRGKGLSVGTMIMGHDRGNRDSSGRGSVSGGNQGGGQLFYVDSDGARVKGRYFSVGSGSTYAYSVLDEGYRDGMSLEEAADLAKRAVRHATYRDAFSGGFINVFVVDASGWTRLDVDDSGFLDLTQPSDATPDPIGREQR</sequence>
<dbReference type="GO" id="GO:0005737">
    <property type="term" value="C:cytoplasm"/>
    <property type="evidence" value="ECO:0007669"/>
    <property type="project" value="UniProtKB-SubCell"/>
</dbReference>
<dbReference type="PANTHER" id="PTHR32194">
    <property type="entry name" value="METALLOPROTEASE TLDD"/>
    <property type="match status" value="1"/>
</dbReference>
<evidence type="ECO:0000256" key="7">
    <source>
        <dbReference type="ARBA" id="ARBA00023145"/>
    </source>
</evidence>
<dbReference type="Pfam" id="PF00227">
    <property type="entry name" value="Proteasome"/>
    <property type="match status" value="1"/>
</dbReference>
<dbReference type="InterPro" id="IPR001353">
    <property type="entry name" value="Proteasome_sua/b"/>
</dbReference>
<comment type="similarity">
    <text evidence="9">Belongs to the peptidase T1B family.</text>
</comment>
<comment type="function">
    <text evidence="9">Component of the proteasome, a multicatalytic proteinase complex which is characterized by its ability to cleave peptides with Arg, Phe, Tyr, Leu, and Glu adjacent to the leaving group at neutral or slightly basic pH. The proteasome has an ATP-dependent proteolytic activity.</text>
</comment>
<keyword evidence="4" id="KW-0888">Threonine protease</keyword>
<dbReference type="GO" id="GO:0005839">
    <property type="term" value="C:proteasome core complex"/>
    <property type="evidence" value="ECO:0007669"/>
    <property type="project" value="InterPro"/>
</dbReference>
<dbReference type="InParanoid" id="D8LCV3"/>
<comment type="subcellular location">
    <subcellularLocation>
        <location evidence="9">Cytoplasm</location>
    </subcellularLocation>
    <subcellularLocation>
        <location evidence="9">Nucleus</location>
    </subcellularLocation>
</comment>
<dbReference type="STRING" id="2880.D8LCV3"/>
<dbReference type="PROSITE" id="PS51476">
    <property type="entry name" value="PROTEASOME_BETA_2"/>
    <property type="match status" value="1"/>
</dbReference>
<comment type="subunit">
    <text evidence="9">Component of the proteasome complex.</text>
</comment>
<keyword evidence="2 9" id="KW-0963">Cytoplasm</keyword>
<keyword evidence="6 9" id="KW-0647">Proteasome</keyword>
<name>D8LCV3_ECTSI</name>
<dbReference type="InterPro" id="IPR016050">
    <property type="entry name" value="Proteasome_bsu_CS"/>
</dbReference>
<proteinExistence type="inferred from homology"/>
<keyword evidence="5" id="KW-0378">Hydrolase</keyword>
<evidence type="ECO:0000256" key="6">
    <source>
        <dbReference type="ARBA" id="ARBA00022942"/>
    </source>
</evidence>